<reference evidence="2" key="2">
    <citation type="submission" date="2012-10" db="EMBL/GenBank/DDBJ databases">
        <authorList>
            <consortium name="The Broad Institute Genome Sequencing Platform"/>
            <consortium name="The Broad Institute Genome Sequencing Center for Infectious Disease"/>
            <person name="Cuomo C."/>
            <person name="Troemel E."/>
            <person name="Walker B."/>
            <person name="Young S.K."/>
            <person name="Zeng Q."/>
            <person name="Gargeya S."/>
            <person name="Fitzgerald M."/>
            <person name="Haas B."/>
            <person name="Abouelleil A."/>
            <person name="Alvarado L."/>
            <person name="Arachchi H.M."/>
            <person name="Berlin A.M."/>
            <person name="Chapman S.B."/>
            <person name="Goldberg J."/>
            <person name="Griggs A."/>
            <person name="Gujja S."/>
            <person name="Hansen M."/>
            <person name="Howarth C."/>
            <person name="Imamovic A."/>
            <person name="Larimer J."/>
            <person name="McCowan C."/>
            <person name="Murphy C."/>
            <person name="Neiman D."/>
            <person name="Pearson M."/>
            <person name="Priest M."/>
            <person name="Roberts A."/>
            <person name="Saif S."/>
            <person name="Shea T."/>
            <person name="Sisk P."/>
            <person name="Sykes S."/>
            <person name="Wortman J."/>
            <person name="Nusbaum C."/>
            <person name="Birren B."/>
        </authorList>
    </citation>
    <scope>NUCLEOTIDE SEQUENCE</scope>
    <source>
        <strain evidence="2">ERTm6</strain>
    </source>
</reference>
<proteinExistence type="predicted"/>
<reference evidence="2 3" key="3">
    <citation type="journal article" date="2014" name="Genome Announc.">
        <title>Genome Sequence of the Microsporidian Species Nematocida sp1 Strain ERTm6 (ATCC PRA-372).</title>
        <authorList>
            <person name="Bakowski M.A."/>
            <person name="Priest M."/>
            <person name="Young S."/>
            <person name="Cuomo C.A."/>
            <person name="Troemel E.R."/>
        </authorList>
    </citation>
    <scope>NUCLEOTIDE SEQUENCE [LARGE SCALE GENOMIC DNA]</scope>
    <source>
        <strain evidence="2 3">ERTm6</strain>
    </source>
</reference>
<organism evidence="1">
    <name type="scientific">Nematocida ausubeli (strain ATCC PRA-371 / ERTm2)</name>
    <name type="common">Nematode killer fungus</name>
    <dbReference type="NCBI Taxonomy" id="1913371"/>
    <lineage>
        <taxon>Eukaryota</taxon>
        <taxon>Fungi</taxon>
        <taxon>Fungi incertae sedis</taxon>
        <taxon>Microsporidia</taxon>
        <taxon>Nematocida</taxon>
    </lineage>
</organism>
<evidence type="ECO:0000313" key="2">
    <source>
        <dbReference type="EMBL" id="KFG26414.1"/>
    </source>
</evidence>
<name>H8ZAL4_NEMA1</name>
<dbReference type="AlphaFoldDB" id="H8ZAL4"/>
<dbReference type="EMBL" id="AKIJ01000003">
    <property type="protein sequence ID" value="KFG26414.1"/>
    <property type="molecule type" value="Genomic_DNA"/>
</dbReference>
<evidence type="ECO:0000313" key="3">
    <source>
        <dbReference type="Proteomes" id="UP000054524"/>
    </source>
</evidence>
<reference evidence="1" key="1">
    <citation type="submission" date="2011-03" db="EMBL/GenBank/DDBJ databases">
        <title>The Genome Sequence of Nematocida sp1 strain ERTm2.</title>
        <authorList>
            <consortium name="The Broad Institute Genome Sequencing Platform"/>
            <consortium name="The Broad Institute Genome Sequencing Center for Infectious Disease"/>
            <person name="Cuomo C."/>
            <person name="Troemel E."/>
            <person name="Young S.K."/>
            <person name="Zeng Q."/>
            <person name="Gargeya S."/>
            <person name="Fitzgerald M."/>
            <person name="Haas B."/>
            <person name="Abouelleil A."/>
            <person name="Alvarado L."/>
            <person name="Arachchi H.M."/>
            <person name="Berlin A."/>
            <person name="Brown A."/>
            <person name="Chapman S.B."/>
            <person name="Chen Z."/>
            <person name="Dunbar C."/>
            <person name="Freedman E."/>
            <person name="Gearin G."/>
            <person name="Gellesch M."/>
            <person name="Goldberg J."/>
            <person name="Griggs A."/>
            <person name="Gujja S."/>
            <person name="Heilman E.R."/>
            <person name="Heiman D."/>
            <person name="Howarth C."/>
            <person name="Larson L."/>
            <person name="Lui A."/>
            <person name="MacDonald P.J.P."/>
            <person name="Mehta T."/>
            <person name="Montmayeur A."/>
            <person name="Murphy C."/>
            <person name="Neiman D."/>
            <person name="Pearson M."/>
            <person name="Priest M."/>
            <person name="Roberts A."/>
            <person name="Saif S."/>
            <person name="Shea T."/>
            <person name="Shenoy N."/>
            <person name="Sisk P."/>
            <person name="Stolte C."/>
            <person name="Sykes S."/>
            <person name="White J."/>
            <person name="Yandava C."/>
            <person name="Wortman J."/>
            <person name="Nusbaum C."/>
            <person name="Birren B."/>
        </authorList>
    </citation>
    <scope>NUCLEOTIDE SEQUENCE</scope>
    <source>
        <strain evidence="1">ERTm2</strain>
    </source>
</reference>
<accession>A0A086J2P6</accession>
<dbReference type="Proteomes" id="UP000054524">
    <property type="component" value="Unassembled WGS sequence"/>
</dbReference>
<keyword evidence="3" id="KW-1185">Reference proteome</keyword>
<evidence type="ECO:0000313" key="1">
    <source>
        <dbReference type="EMBL" id="EHY65917.1"/>
    </source>
</evidence>
<dbReference type="HOGENOM" id="CLU_111664_0_0_1"/>
<protein>
    <submittedName>
        <fullName evidence="1">Uncharacterized protein</fullName>
    </submittedName>
</protein>
<dbReference type="EMBL" id="JH604634">
    <property type="protein sequence ID" value="EHY65917.1"/>
    <property type="molecule type" value="Genomic_DNA"/>
</dbReference>
<gene>
    <name evidence="1" type="ORF">NERG_00613</name>
    <name evidence="2" type="ORF">NESG_01537</name>
</gene>
<sequence length="186" mass="22078">MTLISIIRQLGVHVTETKEVIGYILSANRREWKFIANEYATIHDLCTELQSQTNIPVVSYTNMRIINIKQEILLQHKELLKIIIEIIVVQPRLITQAEKVMEDKTEHITHSVKSNEEKKGEVQLFRIGRKKRTCKLCRTGIGEYKRKKDPLISTYENILCEMCYKGFHWDIKGERKYDYFKYEKKE</sequence>
<accession>H8ZAL4</accession>
<dbReference type="Proteomes" id="UP000005622">
    <property type="component" value="Unassembled WGS sequence"/>
</dbReference>